<keyword evidence="9" id="KW-0862">Zinc</keyword>
<evidence type="ECO:0000256" key="11">
    <source>
        <dbReference type="ARBA" id="ARBA00022881"/>
    </source>
</evidence>
<keyword evidence="3" id="KW-0479">Metal-binding</keyword>
<feature type="domain" description="ABC transporter" evidence="17">
    <location>
        <begin position="617"/>
        <end position="960"/>
    </location>
</feature>
<dbReference type="SUPFAM" id="SSF52540">
    <property type="entry name" value="P-loop containing nucleoside triphosphate hydrolases"/>
    <property type="match status" value="2"/>
</dbReference>
<dbReference type="InterPro" id="IPR041552">
    <property type="entry name" value="UvrA_DNA-bd"/>
</dbReference>
<comment type="subcellular location">
    <subcellularLocation>
        <location evidence="1">Cytoplasm</location>
    </subcellularLocation>
</comment>
<evidence type="ECO:0000256" key="9">
    <source>
        <dbReference type="ARBA" id="ARBA00022833"/>
    </source>
</evidence>
<dbReference type="InterPro" id="IPR004602">
    <property type="entry name" value="UvrA"/>
</dbReference>
<evidence type="ECO:0000256" key="10">
    <source>
        <dbReference type="ARBA" id="ARBA00022840"/>
    </source>
</evidence>
<evidence type="ECO:0000256" key="7">
    <source>
        <dbReference type="ARBA" id="ARBA00022769"/>
    </source>
</evidence>
<keyword evidence="11" id="KW-0267">Excision nuclease</keyword>
<dbReference type="Pfam" id="PF17755">
    <property type="entry name" value="UvrA_DNA-bind"/>
    <property type="match status" value="1"/>
</dbReference>
<evidence type="ECO:0000256" key="15">
    <source>
        <dbReference type="ARBA" id="ARBA00039316"/>
    </source>
</evidence>
<dbReference type="InterPro" id="IPR013815">
    <property type="entry name" value="ATP_grasp_subdomain_1"/>
</dbReference>
<evidence type="ECO:0000256" key="16">
    <source>
        <dbReference type="ARBA" id="ARBA00042156"/>
    </source>
</evidence>
<dbReference type="Gene3D" id="3.40.50.300">
    <property type="entry name" value="P-loop containing nucleotide triphosphate hydrolases"/>
    <property type="match status" value="2"/>
</dbReference>
<evidence type="ECO:0000256" key="13">
    <source>
        <dbReference type="ARBA" id="ARBA00023204"/>
    </source>
</evidence>
<evidence type="ECO:0000313" key="19">
    <source>
        <dbReference type="Proteomes" id="UP000823660"/>
    </source>
</evidence>
<dbReference type="GO" id="GO:0016887">
    <property type="term" value="F:ATP hydrolysis activity"/>
    <property type="evidence" value="ECO:0007669"/>
    <property type="project" value="InterPro"/>
</dbReference>
<dbReference type="GO" id="GO:0009380">
    <property type="term" value="C:excinuclease repair complex"/>
    <property type="evidence" value="ECO:0007669"/>
    <property type="project" value="InterPro"/>
</dbReference>
<dbReference type="InterPro" id="IPR017871">
    <property type="entry name" value="ABC_transporter-like_CS"/>
</dbReference>
<evidence type="ECO:0000256" key="4">
    <source>
        <dbReference type="ARBA" id="ARBA00022737"/>
    </source>
</evidence>
<dbReference type="GO" id="GO:0003677">
    <property type="term" value="F:DNA binding"/>
    <property type="evidence" value="ECO:0007669"/>
    <property type="project" value="UniProtKB-KW"/>
</dbReference>
<keyword evidence="2" id="KW-0963">Cytoplasm</keyword>
<proteinExistence type="inferred from homology"/>
<gene>
    <name evidence="18" type="primary">uvrA</name>
    <name evidence="18" type="ORF">IAB99_00565</name>
</gene>
<evidence type="ECO:0000259" key="17">
    <source>
        <dbReference type="PROSITE" id="PS50893"/>
    </source>
</evidence>
<dbReference type="GO" id="GO:0006289">
    <property type="term" value="P:nucleotide-excision repair"/>
    <property type="evidence" value="ECO:0007669"/>
    <property type="project" value="InterPro"/>
</dbReference>
<evidence type="ECO:0000256" key="14">
    <source>
        <dbReference type="ARBA" id="ARBA00038000"/>
    </source>
</evidence>
<dbReference type="GO" id="GO:0005524">
    <property type="term" value="F:ATP binding"/>
    <property type="evidence" value="ECO:0007669"/>
    <property type="project" value="UniProtKB-KW"/>
</dbReference>
<keyword evidence="8" id="KW-0863">Zinc-finger</keyword>
<keyword evidence="13" id="KW-0234">DNA repair</keyword>
<dbReference type="PANTHER" id="PTHR43152">
    <property type="entry name" value="UVRABC SYSTEM PROTEIN A"/>
    <property type="match status" value="1"/>
</dbReference>
<dbReference type="PANTHER" id="PTHR43152:SF3">
    <property type="entry name" value="UVRABC SYSTEM PROTEIN A"/>
    <property type="match status" value="1"/>
</dbReference>
<evidence type="ECO:0000256" key="6">
    <source>
        <dbReference type="ARBA" id="ARBA00022763"/>
    </source>
</evidence>
<keyword evidence="6" id="KW-0227">DNA damage</keyword>
<evidence type="ECO:0000256" key="1">
    <source>
        <dbReference type="ARBA" id="ARBA00004496"/>
    </source>
</evidence>
<dbReference type="GO" id="GO:0008270">
    <property type="term" value="F:zinc ion binding"/>
    <property type="evidence" value="ECO:0007669"/>
    <property type="project" value="UniProtKB-KW"/>
</dbReference>
<dbReference type="Proteomes" id="UP000823660">
    <property type="component" value="Unassembled WGS sequence"/>
</dbReference>
<evidence type="ECO:0000313" key="18">
    <source>
        <dbReference type="EMBL" id="MBO8466240.1"/>
    </source>
</evidence>
<keyword evidence="10" id="KW-0067">ATP-binding</keyword>
<dbReference type="InterPro" id="IPR003439">
    <property type="entry name" value="ABC_transporter-like_ATP-bd"/>
</dbReference>
<keyword evidence="5" id="KW-0547">Nucleotide-binding</keyword>
<dbReference type="GO" id="GO:0004518">
    <property type="term" value="F:nuclease activity"/>
    <property type="evidence" value="ECO:0007669"/>
    <property type="project" value="UniProtKB-KW"/>
</dbReference>
<keyword evidence="12" id="KW-0238">DNA-binding</keyword>
<reference evidence="18" key="1">
    <citation type="submission" date="2020-10" db="EMBL/GenBank/DDBJ databases">
        <authorList>
            <person name="Gilroy R."/>
        </authorList>
    </citation>
    <scope>NUCLEOTIDE SEQUENCE</scope>
    <source>
        <strain evidence="18">B1-15692</strain>
    </source>
</reference>
<dbReference type="PROSITE" id="PS50893">
    <property type="entry name" value="ABC_TRANSPORTER_2"/>
    <property type="match status" value="1"/>
</dbReference>
<name>A0A9D9I5W5_9BACT</name>
<dbReference type="PROSITE" id="PS00211">
    <property type="entry name" value="ABC_TRANSPORTER_1"/>
    <property type="match status" value="1"/>
</dbReference>
<keyword evidence="7" id="KW-0228">DNA excision</keyword>
<comment type="caution">
    <text evidence="18">The sequence shown here is derived from an EMBL/GenBank/DDBJ whole genome shotgun (WGS) entry which is preliminary data.</text>
</comment>
<evidence type="ECO:0000256" key="3">
    <source>
        <dbReference type="ARBA" id="ARBA00022723"/>
    </source>
</evidence>
<accession>A0A9D9I5W5</accession>
<keyword evidence="4" id="KW-0677">Repeat</keyword>
<dbReference type="Gene3D" id="3.30.1490.20">
    <property type="entry name" value="ATP-grasp fold, A domain"/>
    <property type="match status" value="1"/>
</dbReference>
<dbReference type="GO" id="GO:0005737">
    <property type="term" value="C:cytoplasm"/>
    <property type="evidence" value="ECO:0007669"/>
    <property type="project" value="UniProtKB-SubCell"/>
</dbReference>
<evidence type="ECO:0000256" key="12">
    <source>
        <dbReference type="ARBA" id="ARBA00023125"/>
    </source>
</evidence>
<sequence length="961" mass="107410">MSETGNIVIKGAKVNNLKNISLEIPRGKFIVVTGISGSGKSSLAFDTLFAEGQRRFAESLSSYARQFLGRMSKPDVELIEGIPPAIAIEQKVNTRNPRSTVATTTEIFDYLRLIFARIGRTYSPVSGVEVKCHSVNDVLEFILSAEPSAVYILSDLDWKNRRDKVELMLELKEEGYSRFFTDEPVRIEDIMRRAESGDYPEELYLLVDRLKIPAFVDGVPCQADGTRMARIDWEDLQTRLHSSVQTAFDKGQGSLFVRKEYASSGRDQRVDTRHFVNRFEADGMTFQEPDEYMFSFNSPLGACPVCGGLGQIIGISEDLVIPDKSKSVYDGAIACWRGEKMGWFKDHLVKNAERYGIPVFEPYCNLTDEQKDIIWQGRKGASEEDSIIGINEFFRWVDANKYKIQYKYMLSRYSGKTVCRECGGSRLRKDALYVKVGGKNIQELLTMNVDQLLDFFWHLELTEYERSIVSKAISETVSRLQCIKDVGLSYLTLNRTSNTLSGGESQRINLVTALGSSLVGSLYILDEPSIGLHPRDTDRLISVLKRLRDIGNTVVVVEHDEEIMKAADMLVDIGPEAGVNGGRIVFQGKISDTAASQAAMQQSLTLQYLSGKRPRYVREKRQWAYSITVEGAMEHNLKDINARFPLGVLTVVTGVSGSGKSSLVGDILYPAVFRYINHTGAAPGTFRNLSGNLDRITQVEYVDQNPIGKSSRSNAVTYLKIYDDIRKLLSEQQFARLNGFTPSYFSFNMDGGRCPECQGEGFVKIGMQFMADVKMICEACGGKRFKPEILEVKYKGKNIDDILNMSVEEAIGFFGSQNDPTAGRIAERLQPLVDVGLSYIKLGQSSSTLSGGESQRIKLAYFLSMSDSQSSSNRIMFIFDEPTTGLHFYDVEKLLKSFDALLAKGHTIIVVEHNPDVIRSADWLLDLGPEAGDEGGRIVFEGTPEQLLAEGNTWTAKYLRQ</sequence>
<evidence type="ECO:0000256" key="5">
    <source>
        <dbReference type="ARBA" id="ARBA00022741"/>
    </source>
</evidence>
<organism evidence="18 19">
    <name type="scientific">Candidatus Cryptobacteroides faecipullorum</name>
    <dbReference type="NCBI Taxonomy" id="2840764"/>
    <lineage>
        <taxon>Bacteria</taxon>
        <taxon>Pseudomonadati</taxon>
        <taxon>Bacteroidota</taxon>
        <taxon>Bacteroidia</taxon>
        <taxon>Bacteroidales</taxon>
        <taxon>Candidatus Cryptobacteroides</taxon>
    </lineage>
</organism>
<dbReference type="Gene3D" id="1.20.1580.10">
    <property type="entry name" value="ABC transporter ATPase like domain"/>
    <property type="match status" value="2"/>
</dbReference>
<dbReference type="InterPro" id="IPR027417">
    <property type="entry name" value="P-loop_NTPase"/>
</dbReference>
<evidence type="ECO:0000256" key="2">
    <source>
        <dbReference type="ARBA" id="ARBA00022490"/>
    </source>
</evidence>
<dbReference type="Gene3D" id="1.10.8.280">
    <property type="entry name" value="ABC transporter ATPase domain-like"/>
    <property type="match status" value="1"/>
</dbReference>
<comment type="similarity">
    <text evidence="14">Belongs to the ABC transporter superfamily. UvrA family.</text>
</comment>
<evidence type="ECO:0000256" key="8">
    <source>
        <dbReference type="ARBA" id="ARBA00022771"/>
    </source>
</evidence>
<dbReference type="AlphaFoldDB" id="A0A9D9I5W5"/>
<reference evidence="18" key="2">
    <citation type="journal article" date="2021" name="PeerJ">
        <title>Extensive microbial diversity within the chicken gut microbiome revealed by metagenomics and culture.</title>
        <authorList>
            <person name="Gilroy R."/>
            <person name="Ravi A."/>
            <person name="Getino M."/>
            <person name="Pursley I."/>
            <person name="Horton D.L."/>
            <person name="Alikhan N.F."/>
            <person name="Baker D."/>
            <person name="Gharbi K."/>
            <person name="Hall N."/>
            <person name="Watson M."/>
            <person name="Adriaenssens E.M."/>
            <person name="Foster-Nyarko E."/>
            <person name="Jarju S."/>
            <person name="Secka A."/>
            <person name="Antonio M."/>
            <person name="Oren A."/>
            <person name="Chaudhuri R.R."/>
            <person name="La Ragione R."/>
            <person name="Hildebrand F."/>
            <person name="Pallen M.J."/>
        </authorList>
    </citation>
    <scope>NUCLEOTIDE SEQUENCE</scope>
    <source>
        <strain evidence="18">B1-15692</strain>
    </source>
</reference>
<protein>
    <recommendedName>
        <fullName evidence="15">UvrABC system protein A</fullName>
    </recommendedName>
    <alternativeName>
        <fullName evidence="16">Excinuclease ABC subunit A</fullName>
    </alternativeName>
</protein>
<dbReference type="EMBL" id="JADIMH010000005">
    <property type="protein sequence ID" value="MBO8466240.1"/>
    <property type="molecule type" value="Genomic_DNA"/>
</dbReference>
<dbReference type="NCBIfam" id="TIGR00630">
    <property type="entry name" value="uvra"/>
    <property type="match status" value="1"/>
</dbReference>